<evidence type="ECO:0000313" key="2">
    <source>
        <dbReference type="EMBL" id="CAG5106135.1"/>
    </source>
</evidence>
<evidence type="ECO:0000313" key="3">
    <source>
        <dbReference type="Proteomes" id="UP001158576"/>
    </source>
</evidence>
<dbReference type="Pfam" id="PF24181">
    <property type="entry name" value="TPR_TTI1_C"/>
    <property type="match status" value="1"/>
</dbReference>
<dbReference type="Pfam" id="PF21547">
    <property type="entry name" value="TTI1"/>
    <property type="match status" value="1"/>
</dbReference>
<evidence type="ECO:0000259" key="1">
    <source>
        <dbReference type="Pfam" id="PF24181"/>
    </source>
</evidence>
<sequence length="828" mass="93947">MGRSRNPADIISHVESESQPKEIPWTLFLSSDRRMMRNLSRELSNSPSPSHSLSNYPQEDWSQYLNKKYDGFIQLCKDYPCRFKSPREVISHFAWIPSFSEKIGQKDEPVIEALTSYLKFLFTIQCPDSEAYRKDLKDEKAIQFLSAVIFHTISLGKKSSTKTILNNCHHVIETLAMKENKKLIESIFPGLFTFIVQTMMRPGNLNSKEFKSWLSLLRTVVITFLKSVPSEKLDKNHVEAISKAILPLLSKIIGFKDPPVLIEASSLGNELYPLIEAFQKDLFDLLCYCRSYENVHPQDISVVPKKERISKSSEYLDLFGSIFSKGNFSFILRCSAGLLDSLSSEELSLIIDIQSFISKLLNDMEPDFSTLPPIVVTECRNLRNQEEVYTQKDAEEKPVAMELSKFSPKHFSEEDLVILKNILKTILHDSLHEEIFDALLDEASIRPCSSFFLGAILLQQMTEAPENLIQVFDGLKVSAVQNRATLGENILFVHFLSEAVKLLKDNDDDICALLYSIIFYCASEHTVLANLALKSLKELAALRNSSIKKLLEEFLDPLMSTLLAKLQHLSLYPSSPRVFSALLDLLDDSSEEKVPILSSAFSEIVGFIEESNGNDLPNLNSALRALARFHKSPKDVTMDLNDLAEKSRTQKETNFQNSSKRLCECCMATLSFGFEARITISAMDILGHFLPHVDHSERLPIAAQAFSQLLGRLKLNDCRIAAKVPSVLKQLFLASGDFLDARVIDEYFPIAKTILRSAHKENFDAFSSQLKFLERNLEFLDFAFSSISDATDRRKGKFTEMKETLKMMDFTKMPSAHLKKSKLLEKHL</sequence>
<protein>
    <submittedName>
        <fullName evidence="2">Oidioi.mRNA.OKI2018_I69.chr1.g2699.t1.cds</fullName>
    </submittedName>
</protein>
<accession>A0ABN7SX57</accession>
<name>A0ABN7SX57_OIKDI</name>
<dbReference type="InterPro" id="IPR057567">
    <property type="entry name" value="TPR_TTI1_C"/>
</dbReference>
<organism evidence="2 3">
    <name type="scientific">Oikopleura dioica</name>
    <name type="common">Tunicate</name>
    <dbReference type="NCBI Taxonomy" id="34765"/>
    <lineage>
        <taxon>Eukaryota</taxon>
        <taxon>Metazoa</taxon>
        <taxon>Chordata</taxon>
        <taxon>Tunicata</taxon>
        <taxon>Appendicularia</taxon>
        <taxon>Copelata</taxon>
        <taxon>Oikopleuridae</taxon>
        <taxon>Oikopleura</taxon>
    </lineage>
</organism>
<keyword evidence="3" id="KW-1185">Reference proteome</keyword>
<dbReference type="InterPro" id="IPR016024">
    <property type="entry name" value="ARM-type_fold"/>
</dbReference>
<dbReference type="EMBL" id="OU015566">
    <property type="protein sequence ID" value="CAG5106135.1"/>
    <property type="molecule type" value="Genomic_DNA"/>
</dbReference>
<dbReference type="Proteomes" id="UP001158576">
    <property type="component" value="Chromosome 1"/>
</dbReference>
<dbReference type="SUPFAM" id="SSF48371">
    <property type="entry name" value="ARM repeat"/>
    <property type="match status" value="1"/>
</dbReference>
<feature type="domain" description="TTI1 C-terminal TPR" evidence="1">
    <location>
        <begin position="644"/>
        <end position="764"/>
    </location>
</feature>
<proteinExistence type="predicted"/>
<reference evidence="2 3" key="1">
    <citation type="submission" date="2021-04" db="EMBL/GenBank/DDBJ databases">
        <authorList>
            <person name="Bliznina A."/>
        </authorList>
    </citation>
    <scope>NUCLEOTIDE SEQUENCE [LARGE SCALE GENOMIC DNA]</scope>
</reference>
<gene>
    <name evidence="2" type="ORF">OKIOD_LOCUS11464</name>
</gene>
<dbReference type="InterPro" id="IPR049362">
    <property type="entry name" value="TTI1_rpt"/>
</dbReference>